<evidence type="ECO:0000313" key="1">
    <source>
        <dbReference type="EMBL" id="SDZ25049.1"/>
    </source>
</evidence>
<reference evidence="2" key="1">
    <citation type="submission" date="2016-10" db="EMBL/GenBank/DDBJ databases">
        <authorList>
            <person name="Varghese N."/>
            <person name="Submissions S."/>
        </authorList>
    </citation>
    <scope>NUCLEOTIDE SEQUENCE [LARGE SCALE GENOMIC DNA]</scope>
    <source>
        <strain evidence="2">SP</strain>
    </source>
</reference>
<organism evidence="1 2">
    <name type="scientific">Evansella caseinilytica</name>
    <dbReference type="NCBI Taxonomy" id="1503961"/>
    <lineage>
        <taxon>Bacteria</taxon>
        <taxon>Bacillati</taxon>
        <taxon>Bacillota</taxon>
        <taxon>Bacilli</taxon>
        <taxon>Bacillales</taxon>
        <taxon>Bacillaceae</taxon>
        <taxon>Evansella</taxon>
    </lineage>
</organism>
<evidence type="ECO:0000313" key="2">
    <source>
        <dbReference type="Proteomes" id="UP000198935"/>
    </source>
</evidence>
<accession>A0A1H3RJD7</accession>
<dbReference type="AlphaFoldDB" id="A0A1H3RJD7"/>
<dbReference type="EMBL" id="FNPI01000008">
    <property type="protein sequence ID" value="SDZ25049.1"/>
    <property type="molecule type" value="Genomic_DNA"/>
</dbReference>
<gene>
    <name evidence="1" type="ORF">SAMN05421736_108104</name>
</gene>
<protein>
    <submittedName>
        <fullName evidence="1">Uncharacterized protein</fullName>
    </submittedName>
</protein>
<name>A0A1H3RJD7_9BACI</name>
<dbReference type="STRING" id="1503961.SAMN05421736_108104"/>
<keyword evidence="2" id="KW-1185">Reference proteome</keyword>
<proteinExistence type="predicted"/>
<dbReference type="Proteomes" id="UP000198935">
    <property type="component" value="Unassembled WGS sequence"/>
</dbReference>
<sequence>MTSRPKVNVTEHVMMVPPWKMIGAPFTCYNSQCYVMLARLPWLSIPPASDLISKCINIFLNRKDTKGDVKQTEG</sequence>